<accession>G2J763</accession>
<dbReference type="Pfam" id="PF00589">
    <property type="entry name" value="Phage_integrase"/>
    <property type="match status" value="1"/>
</dbReference>
<comment type="caution">
    <text evidence="5">The sequence shown here is derived from an EMBL/GenBank/DDBJ whole genome shotgun (WGS) entry which is preliminary data.</text>
</comment>
<dbReference type="STRING" id="1070319.CAGGBEG34_1040003"/>
<name>G2J763_9BURK</name>
<evidence type="ECO:0000256" key="2">
    <source>
        <dbReference type="ARBA" id="ARBA00022908"/>
    </source>
</evidence>
<proteinExistence type="inferred from homology"/>
<dbReference type="Gene3D" id="1.10.443.10">
    <property type="entry name" value="Intergrase catalytic core"/>
    <property type="match status" value="1"/>
</dbReference>
<evidence type="ECO:0000256" key="3">
    <source>
        <dbReference type="ARBA" id="ARBA00023172"/>
    </source>
</evidence>
<dbReference type="GO" id="GO:0003677">
    <property type="term" value="F:DNA binding"/>
    <property type="evidence" value="ECO:0007669"/>
    <property type="project" value="InterPro"/>
</dbReference>
<dbReference type="GO" id="GO:0006310">
    <property type="term" value="P:DNA recombination"/>
    <property type="evidence" value="ECO:0007669"/>
    <property type="project" value="UniProtKB-KW"/>
</dbReference>
<sequence length="214" mass="24050">MGNCQVRFLGEGCRATCHLLPDPKARDRYITDAEYHRIRDALLIGADGRPTSSGAMVQCYIDLCYLLYQRTTEVRLLRWDQIEADGIYFKPTKTEASSGAKVRIPITAALQQVLERARQLGPIKSLYVIHTRNGCPYTSHGMSSAWRRACARAGIEDVTLKDIRAKALTDAKRLGYSIEQLRVGAAHTDTQTTRHYIKQREIPVSDVCLSLPLK</sequence>
<dbReference type="EMBL" id="CAFB01000005">
    <property type="protein sequence ID" value="CCD28603.1"/>
    <property type="molecule type" value="Genomic_DNA"/>
</dbReference>
<dbReference type="GO" id="GO:0015074">
    <property type="term" value="P:DNA integration"/>
    <property type="evidence" value="ECO:0007669"/>
    <property type="project" value="UniProtKB-KW"/>
</dbReference>
<dbReference type="PROSITE" id="PS51898">
    <property type="entry name" value="TYR_RECOMBINASE"/>
    <property type="match status" value="1"/>
</dbReference>
<dbReference type="InterPro" id="IPR013762">
    <property type="entry name" value="Integrase-like_cat_sf"/>
</dbReference>
<evidence type="ECO:0000313" key="6">
    <source>
        <dbReference type="Proteomes" id="UP000054051"/>
    </source>
</evidence>
<dbReference type="AlphaFoldDB" id="G2J763"/>
<keyword evidence="2" id="KW-0229">DNA integration</keyword>
<gene>
    <name evidence="5" type="ORF">CAGGBEG34_1040003</name>
</gene>
<evidence type="ECO:0000313" key="5">
    <source>
        <dbReference type="EMBL" id="CCD28603.1"/>
    </source>
</evidence>
<dbReference type="OrthoDB" id="662444at2"/>
<feature type="domain" description="Tyr recombinase" evidence="4">
    <location>
        <begin position="25"/>
        <end position="209"/>
    </location>
</feature>
<evidence type="ECO:0000259" key="4">
    <source>
        <dbReference type="PROSITE" id="PS51898"/>
    </source>
</evidence>
<dbReference type="SUPFAM" id="SSF56349">
    <property type="entry name" value="DNA breaking-rejoining enzymes"/>
    <property type="match status" value="1"/>
</dbReference>
<dbReference type="PANTHER" id="PTHR30629:SF2">
    <property type="entry name" value="PROPHAGE INTEGRASE INTS-RELATED"/>
    <property type="match status" value="1"/>
</dbReference>
<dbReference type="InterPro" id="IPR002104">
    <property type="entry name" value="Integrase_catalytic"/>
</dbReference>
<keyword evidence="6" id="KW-1185">Reference proteome</keyword>
<protein>
    <submittedName>
        <fullName evidence="5">Putative Integrase/recombinase protein</fullName>
    </submittedName>
</protein>
<dbReference type="PANTHER" id="PTHR30629">
    <property type="entry name" value="PROPHAGE INTEGRASE"/>
    <property type="match status" value="1"/>
</dbReference>
<organism evidence="5 6">
    <name type="scientific">Candidatus Glomeribacter gigasporarum BEG34</name>
    <dbReference type="NCBI Taxonomy" id="1070319"/>
    <lineage>
        <taxon>Bacteria</taxon>
        <taxon>Pseudomonadati</taxon>
        <taxon>Pseudomonadota</taxon>
        <taxon>Betaproteobacteria</taxon>
        <taxon>Burkholderiales</taxon>
        <taxon>Burkholderiaceae</taxon>
        <taxon>Candidatus Glomeribacter</taxon>
    </lineage>
</organism>
<dbReference type="InterPro" id="IPR011010">
    <property type="entry name" value="DNA_brk_join_enz"/>
</dbReference>
<evidence type="ECO:0000256" key="1">
    <source>
        <dbReference type="ARBA" id="ARBA00008857"/>
    </source>
</evidence>
<comment type="similarity">
    <text evidence="1">Belongs to the 'phage' integrase family.</text>
</comment>
<dbReference type="eggNOG" id="COG0582">
    <property type="taxonomic scope" value="Bacteria"/>
</dbReference>
<dbReference type="InterPro" id="IPR050808">
    <property type="entry name" value="Phage_Integrase"/>
</dbReference>
<dbReference type="Proteomes" id="UP000054051">
    <property type="component" value="Unassembled WGS sequence"/>
</dbReference>
<reference evidence="5 6" key="1">
    <citation type="submission" date="2011-08" db="EMBL/GenBank/DDBJ databases">
        <title>The genome of the obligate endobacterium of an arbuscular mycorrhizal fungus reveals an interphylum network of nutritional interactions.</title>
        <authorList>
            <person name="Ghignone S."/>
            <person name="Salvioli A."/>
            <person name="Anca I."/>
            <person name="Lumini E."/>
            <person name="Ortu G."/>
            <person name="Petiti L."/>
            <person name="Cruveiller S."/>
            <person name="Bianciotto V."/>
            <person name="Piffanelli P."/>
            <person name="Lanfranco L."/>
            <person name="Bonfante P."/>
        </authorList>
    </citation>
    <scope>NUCLEOTIDE SEQUENCE [LARGE SCALE GENOMIC DNA]</scope>
    <source>
        <strain evidence="5 6">BEG34</strain>
    </source>
</reference>
<keyword evidence="3" id="KW-0233">DNA recombination</keyword>